<evidence type="ECO:0000256" key="5">
    <source>
        <dbReference type="ARBA" id="ARBA00022842"/>
    </source>
</evidence>
<dbReference type="Gene3D" id="3.90.79.10">
    <property type="entry name" value="Nucleoside Triphosphate Pyrophosphohydrolase"/>
    <property type="match status" value="1"/>
</dbReference>
<dbReference type="RefSeq" id="WP_147106304.1">
    <property type="nucleotide sequence ID" value="NZ_BJVJ01000018.1"/>
</dbReference>
<evidence type="ECO:0000256" key="1">
    <source>
        <dbReference type="ARBA" id="ARBA00001936"/>
    </source>
</evidence>
<feature type="domain" description="Nudix hydrolase" evidence="7">
    <location>
        <begin position="8"/>
        <end position="205"/>
    </location>
</feature>
<sequence>MNAAEPVMPRPAATVLLLRDGPDGRLQVFLQRRVKGMAFAGGMTVFPGGGVDASDRAVAWEGPEPAWWAERLGCTADEAAGFVLAAVRETFEECGVLLADGASVDAGVLARARDDVAQRRRVFGDVLTGLGLRVRADLLHPWARWITPIVQPRRYDTAFFTAIVPPGQEADAQTTEAVEATWWTPAAALTAFRDGEIGLMRPTRTILTDIAAFPDAASLHAAAPTGAISSILPMVVEGLPDVLLPGDEGYDLHVASGHAPAGGHR</sequence>
<dbReference type="PANTHER" id="PTHR12318">
    <property type="entry name" value="TESTOSTERONE-REGULATED PROTEIN RP2"/>
    <property type="match status" value="1"/>
</dbReference>
<evidence type="ECO:0000256" key="3">
    <source>
        <dbReference type="ARBA" id="ARBA00022723"/>
    </source>
</evidence>
<keyword evidence="4" id="KW-0378">Hydrolase</keyword>
<evidence type="ECO:0000256" key="4">
    <source>
        <dbReference type="ARBA" id="ARBA00022801"/>
    </source>
</evidence>
<comment type="cofactor">
    <cofactor evidence="1">
        <name>Mn(2+)</name>
        <dbReference type="ChEBI" id="CHEBI:29035"/>
    </cofactor>
</comment>
<evidence type="ECO:0000259" key="7">
    <source>
        <dbReference type="PROSITE" id="PS51462"/>
    </source>
</evidence>
<keyword evidence="6" id="KW-0464">Manganese</keyword>
<dbReference type="CDD" id="cd18870">
    <property type="entry name" value="NUDIX_AcylCoAdiphos_Nudt19"/>
    <property type="match status" value="1"/>
</dbReference>
<comment type="cofactor">
    <cofactor evidence="2">
        <name>Mg(2+)</name>
        <dbReference type="ChEBI" id="CHEBI:18420"/>
    </cofactor>
</comment>
<dbReference type="PANTHER" id="PTHR12318:SF0">
    <property type="entry name" value="ACYL-COENZYME A DIPHOSPHATASE NUDT19"/>
    <property type="match status" value="1"/>
</dbReference>
<name>A0A511DF01_9PSEU</name>
<dbReference type="SUPFAM" id="SSF55811">
    <property type="entry name" value="Nudix"/>
    <property type="match status" value="1"/>
</dbReference>
<dbReference type="PROSITE" id="PS51462">
    <property type="entry name" value="NUDIX"/>
    <property type="match status" value="1"/>
</dbReference>
<gene>
    <name evidence="8" type="ORF">PSU4_23150</name>
</gene>
<reference evidence="8 9" key="1">
    <citation type="submission" date="2019-07" db="EMBL/GenBank/DDBJ databases">
        <title>Whole genome shotgun sequence of Pseudonocardia sulfidoxydans NBRC 16205.</title>
        <authorList>
            <person name="Hosoyama A."/>
            <person name="Uohara A."/>
            <person name="Ohji S."/>
            <person name="Ichikawa N."/>
        </authorList>
    </citation>
    <scope>NUCLEOTIDE SEQUENCE [LARGE SCALE GENOMIC DNA]</scope>
    <source>
        <strain evidence="8 9">NBRC 16205</strain>
    </source>
</reference>
<dbReference type="Proteomes" id="UP000321685">
    <property type="component" value="Unassembled WGS sequence"/>
</dbReference>
<keyword evidence="9" id="KW-1185">Reference proteome</keyword>
<evidence type="ECO:0000313" key="8">
    <source>
        <dbReference type="EMBL" id="GEL23361.1"/>
    </source>
</evidence>
<dbReference type="InterPro" id="IPR039121">
    <property type="entry name" value="NUDT19"/>
</dbReference>
<keyword evidence="5" id="KW-0460">Magnesium</keyword>
<dbReference type="GO" id="GO:0016818">
    <property type="term" value="F:hydrolase activity, acting on acid anhydrides, in phosphorus-containing anhydrides"/>
    <property type="evidence" value="ECO:0007669"/>
    <property type="project" value="InterPro"/>
</dbReference>
<comment type="caution">
    <text evidence="8">The sequence shown here is derived from an EMBL/GenBank/DDBJ whole genome shotgun (WGS) entry which is preliminary data.</text>
</comment>
<dbReference type="EMBL" id="BJVJ01000018">
    <property type="protein sequence ID" value="GEL23361.1"/>
    <property type="molecule type" value="Genomic_DNA"/>
</dbReference>
<evidence type="ECO:0000256" key="6">
    <source>
        <dbReference type="ARBA" id="ARBA00023211"/>
    </source>
</evidence>
<dbReference type="GO" id="GO:0046872">
    <property type="term" value="F:metal ion binding"/>
    <property type="evidence" value="ECO:0007669"/>
    <property type="project" value="UniProtKB-KW"/>
</dbReference>
<dbReference type="InterPro" id="IPR000086">
    <property type="entry name" value="NUDIX_hydrolase_dom"/>
</dbReference>
<proteinExistence type="predicted"/>
<evidence type="ECO:0000256" key="2">
    <source>
        <dbReference type="ARBA" id="ARBA00001946"/>
    </source>
</evidence>
<organism evidence="8 9">
    <name type="scientific">Pseudonocardia sulfidoxydans NBRC 16205</name>
    <dbReference type="NCBI Taxonomy" id="1223511"/>
    <lineage>
        <taxon>Bacteria</taxon>
        <taxon>Bacillati</taxon>
        <taxon>Actinomycetota</taxon>
        <taxon>Actinomycetes</taxon>
        <taxon>Pseudonocardiales</taxon>
        <taxon>Pseudonocardiaceae</taxon>
        <taxon>Pseudonocardia</taxon>
    </lineage>
</organism>
<accession>A0A511DF01</accession>
<evidence type="ECO:0000313" key="9">
    <source>
        <dbReference type="Proteomes" id="UP000321685"/>
    </source>
</evidence>
<protein>
    <recommendedName>
        <fullName evidence="7">Nudix hydrolase domain-containing protein</fullName>
    </recommendedName>
</protein>
<dbReference type="AlphaFoldDB" id="A0A511DF01"/>
<dbReference type="InterPro" id="IPR015797">
    <property type="entry name" value="NUDIX_hydrolase-like_dom_sf"/>
</dbReference>
<keyword evidence="3" id="KW-0479">Metal-binding</keyword>
<dbReference type="OrthoDB" id="7183442at2"/>